<dbReference type="AlphaFoldDB" id="A0AAD1U2B4"/>
<evidence type="ECO:0000313" key="3">
    <source>
        <dbReference type="Proteomes" id="UP001295684"/>
    </source>
</evidence>
<gene>
    <name evidence="2" type="ORF">ECRASSUSDP1_LOCUS306</name>
</gene>
<evidence type="ECO:0000256" key="1">
    <source>
        <dbReference type="SAM" id="MobiDB-lite"/>
    </source>
</evidence>
<comment type="caution">
    <text evidence="2">The sequence shown here is derived from an EMBL/GenBank/DDBJ whole genome shotgun (WGS) entry which is preliminary data.</text>
</comment>
<proteinExistence type="predicted"/>
<feature type="region of interest" description="Disordered" evidence="1">
    <location>
        <begin position="111"/>
        <end position="133"/>
    </location>
</feature>
<accession>A0AAD1U2B4</accession>
<feature type="compositionally biased region" description="Basic and acidic residues" evidence="1">
    <location>
        <begin position="470"/>
        <end position="489"/>
    </location>
</feature>
<feature type="region of interest" description="Disordered" evidence="1">
    <location>
        <begin position="171"/>
        <end position="194"/>
    </location>
</feature>
<name>A0AAD1U2B4_EUPCR</name>
<protein>
    <submittedName>
        <fullName evidence="2">Uncharacterized protein</fullName>
    </submittedName>
</protein>
<dbReference type="Proteomes" id="UP001295684">
    <property type="component" value="Unassembled WGS sequence"/>
</dbReference>
<evidence type="ECO:0000313" key="2">
    <source>
        <dbReference type="EMBL" id="CAI2359021.1"/>
    </source>
</evidence>
<keyword evidence="3" id="KW-1185">Reference proteome</keyword>
<sequence length="524" mass="61273">MCFFRINIFELKLEIKPLFLSERCFIDFFLIQCHYKLLFWLLNFKFCARISIIISQINLELSPETSDDKNSPNFFLPSSQETSLASASLCDKKKNFVHNRKTKLKEALALSQKRKVKNSSKSKQRKRSNSKLRHKLKMMKAYGLKFSKKISMKNKIDIKDIISKLRIPSPSMRTTFGHSKRTSSEQKANDGIGEDEVTAKIGNFKSRLKEITKIYSISFKNLPEGGSFNLKRKSIRPTSSFTQILPSQRENDKRPINYIERNKRIIVTPPTTDLKGSIIDAFSPITTKNTFPKPKEQKNYSKRVLLKNRSCEDIPKAVEYKERSIPKLNKLKAVAQAKYPSTKKVPKKLTRKSGSLRDITKEISKDFEEITQNIKKRRTSVENERENEPSQNEWMSTITSTTNYKLKISSQLPQMSVEDEKQANILKFIFKKNFETDAPKMKKASTLNGYYEKLKKEQDKHKEWELEQRKEMRRNKTDDMNAKAYKDTRSSTPRRPISIILPKKPQLFKKTFTIFEKVFDRKHT</sequence>
<organism evidence="2 3">
    <name type="scientific">Euplotes crassus</name>
    <dbReference type="NCBI Taxonomy" id="5936"/>
    <lineage>
        <taxon>Eukaryota</taxon>
        <taxon>Sar</taxon>
        <taxon>Alveolata</taxon>
        <taxon>Ciliophora</taxon>
        <taxon>Intramacronucleata</taxon>
        <taxon>Spirotrichea</taxon>
        <taxon>Hypotrichia</taxon>
        <taxon>Euplotida</taxon>
        <taxon>Euplotidae</taxon>
        <taxon>Moneuplotes</taxon>
    </lineage>
</organism>
<feature type="region of interest" description="Disordered" evidence="1">
    <location>
        <begin position="470"/>
        <end position="498"/>
    </location>
</feature>
<reference evidence="2" key="1">
    <citation type="submission" date="2023-07" db="EMBL/GenBank/DDBJ databases">
        <authorList>
            <consortium name="AG Swart"/>
            <person name="Singh M."/>
            <person name="Singh A."/>
            <person name="Seah K."/>
            <person name="Emmerich C."/>
        </authorList>
    </citation>
    <scope>NUCLEOTIDE SEQUENCE</scope>
    <source>
        <strain evidence="2">DP1</strain>
    </source>
</reference>
<dbReference type="EMBL" id="CAMPGE010000283">
    <property type="protein sequence ID" value="CAI2359021.1"/>
    <property type="molecule type" value="Genomic_DNA"/>
</dbReference>
<feature type="compositionally biased region" description="Basic residues" evidence="1">
    <location>
        <begin position="112"/>
        <end position="133"/>
    </location>
</feature>